<dbReference type="InterPro" id="IPR050595">
    <property type="entry name" value="Bact_response_regulator"/>
</dbReference>
<dbReference type="PROSITE" id="PS50110">
    <property type="entry name" value="RESPONSE_REGULATORY"/>
    <property type="match status" value="1"/>
</dbReference>
<accession>A0A848H0M4</accession>
<evidence type="ECO:0000256" key="2">
    <source>
        <dbReference type="PROSITE-ProRule" id="PRU00169"/>
    </source>
</evidence>
<protein>
    <submittedName>
        <fullName evidence="4">Response regulator</fullName>
    </submittedName>
</protein>
<dbReference type="InterPro" id="IPR001789">
    <property type="entry name" value="Sig_transdc_resp-reg_receiver"/>
</dbReference>
<dbReference type="PANTHER" id="PTHR44591">
    <property type="entry name" value="STRESS RESPONSE REGULATOR PROTEIN 1"/>
    <property type="match status" value="1"/>
</dbReference>
<dbReference type="InterPro" id="IPR011006">
    <property type="entry name" value="CheY-like_superfamily"/>
</dbReference>
<dbReference type="SUPFAM" id="SSF52172">
    <property type="entry name" value="CheY-like"/>
    <property type="match status" value="1"/>
</dbReference>
<keyword evidence="5" id="KW-1185">Reference proteome</keyword>
<sequence length="122" mass="13038">MGVPDPSARLVAVIDDEEMILRALSRVLRLAGFEVKTFLSVDSFLAEPAGSPWAAVLLDLHMPGVRGHEVLEMLQGGMRLPVITMSGEPGADRRLARGAIAHLAKPIDEDVLVAALQQAFSA</sequence>
<keyword evidence="1 2" id="KW-0597">Phosphoprotein</keyword>
<evidence type="ECO:0000313" key="4">
    <source>
        <dbReference type="EMBL" id="NML44516.1"/>
    </source>
</evidence>
<evidence type="ECO:0000259" key="3">
    <source>
        <dbReference type="PROSITE" id="PS50110"/>
    </source>
</evidence>
<dbReference type="PANTHER" id="PTHR44591:SF25">
    <property type="entry name" value="CHEMOTAXIS TWO-COMPONENT RESPONSE REGULATOR"/>
    <property type="match status" value="1"/>
</dbReference>
<feature type="modified residue" description="4-aspartylphosphate" evidence="2">
    <location>
        <position position="59"/>
    </location>
</feature>
<evidence type="ECO:0000256" key="1">
    <source>
        <dbReference type="ARBA" id="ARBA00022553"/>
    </source>
</evidence>
<dbReference type="Pfam" id="PF00072">
    <property type="entry name" value="Response_reg"/>
    <property type="match status" value="1"/>
</dbReference>
<evidence type="ECO:0000313" key="5">
    <source>
        <dbReference type="Proteomes" id="UP000541185"/>
    </source>
</evidence>
<organism evidence="4 5">
    <name type="scientific">Ramlibacter agri</name>
    <dbReference type="NCBI Taxonomy" id="2728837"/>
    <lineage>
        <taxon>Bacteria</taxon>
        <taxon>Pseudomonadati</taxon>
        <taxon>Pseudomonadota</taxon>
        <taxon>Betaproteobacteria</taxon>
        <taxon>Burkholderiales</taxon>
        <taxon>Comamonadaceae</taxon>
        <taxon>Ramlibacter</taxon>
    </lineage>
</organism>
<dbReference type="EMBL" id="JABBFX010000001">
    <property type="protein sequence ID" value="NML44516.1"/>
    <property type="molecule type" value="Genomic_DNA"/>
</dbReference>
<reference evidence="4 5" key="1">
    <citation type="submission" date="2020-04" db="EMBL/GenBank/DDBJ databases">
        <title>Ramlibacter sp. G-1-2-2 isolated from soil.</title>
        <authorList>
            <person name="Dahal R.H."/>
        </authorList>
    </citation>
    <scope>NUCLEOTIDE SEQUENCE [LARGE SCALE GENOMIC DNA]</scope>
    <source>
        <strain evidence="4 5">G-1-2-2</strain>
    </source>
</reference>
<dbReference type="Gene3D" id="3.40.50.2300">
    <property type="match status" value="1"/>
</dbReference>
<dbReference type="SMART" id="SM00448">
    <property type="entry name" value="REC"/>
    <property type="match status" value="1"/>
</dbReference>
<dbReference type="RefSeq" id="WP_169418638.1">
    <property type="nucleotide sequence ID" value="NZ_JABBFX010000001.1"/>
</dbReference>
<dbReference type="AlphaFoldDB" id="A0A848H0M4"/>
<dbReference type="Proteomes" id="UP000541185">
    <property type="component" value="Unassembled WGS sequence"/>
</dbReference>
<comment type="caution">
    <text evidence="4">The sequence shown here is derived from an EMBL/GenBank/DDBJ whole genome shotgun (WGS) entry which is preliminary data.</text>
</comment>
<feature type="domain" description="Response regulatory" evidence="3">
    <location>
        <begin position="10"/>
        <end position="120"/>
    </location>
</feature>
<name>A0A848H0M4_9BURK</name>
<proteinExistence type="predicted"/>
<gene>
    <name evidence="4" type="ORF">HHL11_12190</name>
</gene>
<dbReference type="GO" id="GO:0000160">
    <property type="term" value="P:phosphorelay signal transduction system"/>
    <property type="evidence" value="ECO:0007669"/>
    <property type="project" value="InterPro"/>
</dbReference>